<dbReference type="GO" id="GO:0015098">
    <property type="term" value="F:molybdate ion transmembrane transporter activity"/>
    <property type="evidence" value="ECO:0007669"/>
    <property type="project" value="UniProtKB-UniRule"/>
</dbReference>
<proteinExistence type="inferred from homology"/>
<keyword evidence="3 9" id="KW-0813">Transport</keyword>
<dbReference type="AlphaFoldDB" id="A0A6J4I6D4"/>
<comment type="caution">
    <text evidence="10">Lacks conserved residue(s) required for the propagation of feature annotation.</text>
</comment>
<evidence type="ECO:0000256" key="5">
    <source>
        <dbReference type="ARBA" id="ARBA00022505"/>
    </source>
</evidence>
<reference evidence="12" key="1">
    <citation type="submission" date="2020-02" db="EMBL/GenBank/DDBJ databases">
        <authorList>
            <person name="Meier V. D."/>
        </authorList>
    </citation>
    <scope>NUCLEOTIDE SEQUENCE</scope>
    <source>
        <strain evidence="12">AVDCRST_MAG63</strain>
    </source>
</reference>
<keyword evidence="5 10" id="KW-0500">Molybdenum</keyword>
<dbReference type="NCBIfam" id="TIGR02141">
    <property type="entry name" value="modB_ABC"/>
    <property type="match status" value="1"/>
</dbReference>
<evidence type="ECO:0000256" key="1">
    <source>
        <dbReference type="ARBA" id="ARBA00004651"/>
    </source>
</evidence>
<comment type="function">
    <text evidence="10">Part of the binding-protein-dependent transport system for molybdenum; probably responsible for the translocation of the substrate across the membrane.</text>
</comment>
<dbReference type="SUPFAM" id="SSF161098">
    <property type="entry name" value="MetI-like"/>
    <property type="match status" value="1"/>
</dbReference>
<dbReference type="Pfam" id="PF00528">
    <property type="entry name" value="BPD_transp_1"/>
    <property type="match status" value="1"/>
</dbReference>
<dbReference type="InterPro" id="IPR011867">
    <property type="entry name" value="ModB_ABC"/>
</dbReference>
<organism evidence="12">
    <name type="scientific">uncultured Armatimonadetes bacterium</name>
    <dbReference type="NCBI Taxonomy" id="157466"/>
    <lineage>
        <taxon>Bacteria</taxon>
        <taxon>Bacillati</taxon>
        <taxon>Armatimonadota</taxon>
        <taxon>environmental samples</taxon>
    </lineage>
</organism>
<sequence>MLPFGLAAAWWLARARPFPGKTLVETLLMLPLVLPPTVVGFYLLLVFGRGTVLGRWLNDSAHVRLVFTWEGAAVAAAVMALPLFVRTAASAFASVDAELLEVGRTLGAGELALLTRVIVPLSYRGLIAGLALAYARALGEFGATMMIAGSIAGRTQTLPLALYASVQAGRNEDALLYTLVLSALAFGLLGLTGIYQRRVAFQRGE</sequence>
<comment type="subcellular location">
    <subcellularLocation>
        <location evidence="1 9">Cell membrane</location>
        <topology evidence="1 9">Multi-pass membrane protein</topology>
    </subcellularLocation>
</comment>
<keyword evidence="7 9" id="KW-1133">Transmembrane helix</keyword>
<feature type="transmembrane region" description="Helical" evidence="9">
    <location>
        <begin position="113"/>
        <end position="134"/>
    </location>
</feature>
<keyword evidence="4 10" id="KW-1003">Cell membrane</keyword>
<feature type="transmembrane region" description="Helical" evidence="9">
    <location>
        <begin position="141"/>
        <end position="162"/>
    </location>
</feature>
<evidence type="ECO:0000256" key="9">
    <source>
        <dbReference type="RuleBase" id="RU363032"/>
    </source>
</evidence>
<evidence type="ECO:0000256" key="7">
    <source>
        <dbReference type="ARBA" id="ARBA00022989"/>
    </source>
</evidence>
<keyword evidence="6 9" id="KW-0812">Transmembrane</keyword>
<feature type="transmembrane region" description="Helical" evidence="9">
    <location>
        <begin position="174"/>
        <end position="195"/>
    </location>
</feature>
<evidence type="ECO:0000256" key="8">
    <source>
        <dbReference type="ARBA" id="ARBA00023136"/>
    </source>
</evidence>
<dbReference type="InterPro" id="IPR000515">
    <property type="entry name" value="MetI-like"/>
</dbReference>
<evidence type="ECO:0000256" key="3">
    <source>
        <dbReference type="ARBA" id="ARBA00022448"/>
    </source>
</evidence>
<dbReference type="Gene3D" id="1.10.3720.10">
    <property type="entry name" value="MetI-like"/>
    <property type="match status" value="1"/>
</dbReference>
<dbReference type="InterPro" id="IPR035906">
    <property type="entry name" value="MetI-like_sf"/>
</dbReference>
<evidence type="ECO:0000256" key="6">
    <source>
        <dbReference type="ARBA" id="ARBA00022692"/>
    </source>
</evidence>
<gene>
    <name evidence="12" type="ORF">AVDCRST_MAG63-2504</name>
</gene>
<dbReference type="PROSITE" id="PS50928">
    <property type="entry name" value="ABC_TM1"/>
    <property type="match status" value="1"/>
</dbReference>
<keyword evidence="8 9" id="KW-0472">Membrane</keyword>
<evidence type="ECO:0000256" key="4">
    <source>
        <dbReference type="ARBA" id="ARBA00022475"/>
    </source>
</evidence>
<name>A0A6J4I6D4_9BACT</name>
<protein>
    <recommendedName>
        <fullName evidence="10">Molybdenum transport system permease</fullName>
    </recommendedName>
</protein>
<dbReference type="PANTHER" id="PTHR30183">
    <property type="entry name" value="MOLYBDENUM TRANSPORT SYSTEM PERMEASE PROTEIN MODB"/>
    <property type="match status" value="1"/>
</dbReference>
<dbReference type="CDD" id="cd06261">
    <property type="entry name" value="TM_PBP2"/>
    <property type="match status" value="1"/>
</dbReference>
<feature type="transmembrane region" description="Helical" evidence="9">
    <location>
        <begin position="69"/>
        <end position="93"/>
    </location>
</feature>
<dbReference type="PANTHER" id="PTHR30183:SF3">
    <property type="entry name" value="MOLYBDENUM TRANSPORT SYSTEM PERMEASE PROTEIN MODB"/>
    <property type="match status" value="1"/>
</dbReference>
<dbReference type="EMBL" id="CADCTO010000197">
    <property type="protein sequence ID" value="CAA9242452.1"/>
    <property type="molecule type" value="Genomic_DNA"/>
</dbReference>
<accession>A0A6J4I6D4</accession>
<comment type="similarity">
    <text evidence="2 10">Belongs to the binding-protein-dependent transport system permease family. CysTW subfamily.</text>
</comment>
<feature type="domain" description="ABC transmembrane type-1" evidence="11">
    <location>
        <begin position="1"/>
        <end position="190"/>
    </location>
</feature>
<evidence type="ECO:0000259" key="11">
    <source>
        <dbReference type="PROSITE" id="PS50928"/>
    </source>
</evidence>
<evidence type="ECO:0000256" key="2">
    <source>
        <dbReference type="ARBA" id="ARBA00007069"/>
    </source>
</evidence>
<evidence type="ECO:0000256" key="10">
    <source>
        <dbReference type="RuleBase" id="RU365097"/>
    </source>
</evidence>
<dbReference type="GO" id="GO:0005886">
    <property type="term" value="C:plasma membrane"/>
    <property type="evidence" value="ECO:0007669"/>
    <property type="project" value="UniProtKB-SubCell"/>
</dbReference>
<evidence type="ECO:0000313" key="12">
    <source>
        <dbReference type="EMBL" id="CAA9242452.1"/>
    </source>
</evidence>